<dbReference type="SUPFAM" id="SSF53474">
    <property type="entry name" value="alpha/beta-Hydrolases"/>
    <property type="match status" value="1"/>
</dbReference>
<protein>
    <submittedName>
        <fullName evidence="3">Serine carboxypeptidase-like 44 isoform X2</fullName>
    </submittedName>
</protein>
<dbReference type="Pfam" id="PF00450">
    <property type="entry name" value="Peptidase_S10"/>
    <property type="match status" value="2"/>
</dbReference>
<dbReference type="GO" id="GO:0004185">
    <property type="term" value="F:serine-type carboxypeptidase activity"/>
    <property type="evidence" value="ECO:0007669"/>
    <property type="project" value="InterPro"/>
</dbReference>
<accession>A0A6P5WPE4</accession>
<reference evidence="3" key="1">
    <citation type="submission" date="2025-08" db="UniProtKB">
        <authorList>
            <consortium name="RefSeq"/>
        </authorList>
    </citation>
    <scope>IDENTIFICATION</scope>
    <source>
        <tissue evidence="3">Fruit stalk</tissue>
    </source>
</reference>
<name>A0A6P5WPE4_DURZI</name>
<dbReference type="RefSeq" id="XP_022717995.1">
    <property type="nucleotide sequence ID" value="XM_022862260.1"/>
</dbReference>
<dbReference type="InterPro" id="IPR029058">
    <property type="entry name" value="AB_hydrolase_fold"/>
</dbReference>
<dbReference type="InterPro" id="IPR001563">
    <property type="entry name" value="Peptidase_S10"/>
</dbReference>
<dbReference type="PANTHER" id="PTHR11802:SF227">
    <property type="entry name" value="SERINE CARBOXYPEPTIDASE-LIKE 41"/>
    <property type="match status" value="1"/>
</dbReference>
<keyword evidence="2" id="KW-1185">Reference proteome</keyword>
<sequence length="402" mass="45625">MDIGGFFLRLFFFIFGGIFGYPMDEQIGKLPGQPHVNFRQFSGYIDVDGKAGRSLFYYLVEAENDPMNLPLTVWLTGGPGCSSVGDSFISVGPFTTSNNAHCLQRNPHSWIKGHFIPNLGNTLLDYNKQSNDLKFNIKGLALGNPLLRSKLDILALYELFWSRGMINKDLHQQILKECDGIDEDNYSNNATNWSESCQQAMDKAELIAFNVTSIPEAKARHFDILRSTCDGKWEDLNLEKEVIKITYEVDMCLPFRAEFYLNIPEVQKAFHGNRTNLEYQWRGCFENSGLNYSAADRAIDMLPALKQILQHSIPVTIFSGEEDGVVPTIGTLKHVKKLAKDMNLNLTKDEAWNHENKDGGWKYSYENLLTFMTVKGANHHVTLSKPSQALFIFTNIVLNRTR</sequence>
<evidence type="ECO:0000313" key="2">
    <source>
        <dbReference type="Proteomes" id="UP000515121"/>
    </source>
</evidence>
<dbReference type="Proteomes" id="UP000515121">
    <property type="component" value="Unplaced"/>
</dbReference>
<dbReference type="GO" id="GO:0006508">
    <property type="term" value="P:proteolysis"/>
    <property type="evidence" value="ECO:0007669"/>
    <property type="project" value="InterPro"/>
</dbReference>
<evidence type="ECO:0000313" key="3">
    <source>
        <dbReference type="RefSeq" id="XP_022717995.1"/>
    </source>
</evidence>
<proteinExistence type="inferred from homology"/>
<dbReference type="GeneID" id="111276518"/>
<organism evidence="2 3">
    <name type="scientific">Durio zibethinus</name>
    <name type="common">Durian</name>
    <dbReference type="NCBI Taxonomy" id="66656"/>
    <lineage>
        <taxon>Eukaryota</taxon>
        <taxon>Viridiplantae</taxon>
        <taxon>Streptophyta</taxon>
        <taxon>Embryophyta</taxon>
        <taxon>Tracheophyta</taxon>
        <taxon>Spermatophyta</taxon>
        <taxon>Magnoliopsida</taxon>
        <taxon>eudicotyledons</taxon>
        <taxon>Gunneridae</taxon>
        <taxon>Pentapetalae</taxon>
        <taxon>rosids</taxon>
        <taxon>malvids</taxon>
        <taxon>Malvales</taxon>
        <taxon>Malvaceae</taxon>
        <taxon>Helicteroideae</taxon>
        <taxon>Durio</taxon>
    </lineage>
</organism>
<dbReference type="PANTHER" id="PTHR11802">
    <property type="entry name" value="SERINE PROTEASE FAMILY S10 SERINE CARBOXYPEPTIDASE"/>
    <property type="match status" value="1"/>
</dbReference>
<gene>
    <name evidence="3" type="primary">LOC111276518</name>
</gene>
<dbReference type="AlphaFoldDB" id="A0A6P5WPE4"/>
<dbReference type="Gene3D" id="3.40.50.1820">
    <property type="entry name" value="alpha/beta hydrolase"/>
    <property type="match status" value="2"/>
</dbReference>
<comment type="similarity">
    <text evidence="1">Belongs to the peptidase S10 family.</text>
</comment>
<evidence type="ECO:0000256" key="1">
    <source>
        <dbReference type="ARBA" id="ARBA00009431"/>
    </source>
</evidence>